<dbReference type="InterPro" id="IPR016186">
    <property type="entry name" value="C-type_lectin-like/link_sf"/>
</dbReference>
<dbReference type="SMART" id="SM00034">
    <property type="entry name" value="CLECT"/>
    <property type="match status" value="1"/>
</dbReference>
<dbReference type="EMBL" id="BMAT01010856">
    <property type="protein sequence ID" value="GFR61856.1"/>
    <property type="molecule type" value="Genomic_DNA"/>
</dbReference>
<evidence type="ECO:0000313" key="3">
    <source>
        <dbReference type="Proteomes" id="UP000762676"/>
    </source>
</evidence>
<dbReference type="Proteomes" id="UP000762676">
    <property type="component" value="Unassembled WGS sequence"/>
</dbReference>
<name>A0AAV4EMV6_9GAST</name>
<dbReference type="Pfam" id="PF00059">
    <property type="entry name" value="Lectin_C"/>
    <property type="match status" value="1"/>
</dbReference>
<accession>A0AAV4EMV6</accession>
<feature type="domain" description="C-type lectin" evidence="1">
    <location>
        <begin position="29"/>
        <end position="151"/>
    </location>
</feature>
<dbReference type="InterPro" id="IPR001304">
    <property type="entry name" value="C-type_lectin-like"/>
</dbReference>
<evidence type="ECO:0000259" key="1">
    <source>
        <dbReference type="PROSITE" id="PS50041"/>
    </source>
</evidence>
<dbReference type="AlphaFoldDB" id="A0AAV4EMV6"/>
<comment type="caution">
    <text evidence="2">The sequence shown here is derived from an EMBL/GenBank/DDBJ whole genome shotgun (WGS) entry which is preliminary data.</text>
</comment>
<dbReference type="CDD" id="cd00037">
    <property type="entry name" value="CLECT"/>
    <property type="match status" value="1"/>
</dbReference>
<reference evidence="2 3" key="1">
    <citation type="journal article" date="2021" name="Elife">
        <title>Chloroplast acquisition without the gene transfer in kleptoplastic sea slugs, Plakobranchus ocellatus.</title>
        <authorList>
            <person name="Maeda T."/>
            <person name="Takahashi S."/>
            <person name="Yoshida T."/>
            <person name="Shimamura S."/>
            <person name="Takaki Y."/>
            <person name="Nagai Y."/>
            <person name="Toyoda A."/>
            <person name="Suzuki Y."/>
            <person name="Arimoto A."/>
            <person name="Ishii H."/>
            <person name="Satoh N."/>
            <person name="Nishiyama T."/>
            <person name="Hasebe M."/>
            <person name="Maruyama T."/>
            <person name="Minagawa J."/>
            <person name="Obokata J."/>
            <person name="Shigenobu S."/>
        </authorList>
    </citation>
    <scope>NUCLEOTIDE SEQUENCE [LARGE SCALE GENOMIC DNA]</scope>
</reference>
<evidence type="ECO:0000313" key="2">
    <source>
        <dbReference type="EMBL" id="GFR61856.1"/>
    </source>
</evidence>
<dbReference type="Gene3D" id="3.10.100.10">
    <property type="entry name" value="Mannose-Binding Protein A, subunit A"/>
    <property type="match status" value="1"/>
</dbReference>
<dbReference type="SUPFAM" id="SSF56436">
    <property type="entry name" value="C-type lectin-like"/>
    <property type="match status" value="1"/>
</dbReference>
<proteinExistence type="predicted"/>
<organism evidence="2 3">
    <name type="scientific">Elysia marginata</name>
    <dbReference type="NCBI Taxonomy" id="1093978"/>
    <lineage>
        <taxon>Eukaryota</taxon>
        <taxon>Metazoa</taxon>
        <taxon>Spiralia</taxon>
        <taxon>Lophotrochozoa</taxon>
        <taxon>Mollusca</taxon>
        <taxon>Gastropoda</taxon>
        <taxon>Heterobranchia</taxon>
        <taxon>Euthyneura</taxon>
        <taxon>Panpulmonata</taxon>
        <taxon>Sacoglossa</taxon>
        <taxon>Placobranchoidea</taxon>
        <taxon>Plakobranchidae</taxon>
        <taxon>Elysia</taxon>
    </lineage>
</organism>
<dbReference type="PROSITE" id="PS50041">
    <property type="entry name" value="C_TYPE_LECTIN_2"/>
    <property type="match status" value="1"/>
</dbReference>
<gene>
    <name evidence="2" type="ORF">ElyMa_005441800</name>
</gene>
<keyword evidence="3" id="KW-1185">Reference proteome</keyword>
<sequence length="248" mass="27761">MSVLCTVLLLRLPDAGNPCDAFLPGAEYHDNNCFLPINEYLTFEDAQHRCENLNATLVEPETETLIAYMDQFASRNFENTDLLWLGLDVPMGLFLRWQSSGSVVSINNWARGWLTSRIRLGNQEVRSVMSGELGWSWNVTLKSDLAKAVCQKDISDECGGLFVAGRCFTLHRQASNWADAKVDGLGKVRVNCFPKAIATWHGRDSNPRPPDLESEALTTLPRCPHKTLRSIRSCTVNYLPMPAESGQR</sequence>
<protein>
    <recommendedName>
        <fullName evidence="1">C-type lectin domain-containing protein</fullName>
    </recommendedName>
</protein>
<dbReference type="InterPro" id="IPR016187">
    <property type="entry name" value="CTDL_fold"/>
</dbReference>